<evidence type="ECO:0000256" key="1">
    <source>
        <dbReference type="ARBA" id="ARBA00001974"/>
    </source>
</evidence>
<accession>A0A372GA66</accession>
<dbReference type="InterPro" id="IPR023753">
    <property type="entry name" value="FAD/NAD-binding_dom"/>
</dbReference>
<dbReference type="EMBL" id="QVNQ01000011">
    <property type="protein sequence ID" value="RFS81973.1"/>
    <property type="molecule type" value="Genomic_DNA"/>
</dbReference>
<keyword evidence="2" id="KW-0285">Flavoprotein</keyword>
<evidence type="ECO:0000256" key="3">
    <source>
        <dbReference type="ARBA" id="ARBA00022827"/>
    </source>
</evidence>
<dbReference type="AlphaFoldDB" id="A0A372GA66"/>
<dbReference type="PANTHER" id="PTHR43557:SF2">
    <property type="entry name" value="RIESKE DOMAIN-CONTAINING PROTEIN-RELATED"/>
    <property type="match status" value="1"/>
</dbReference>
<dbReference type="GO" id="GO:0016651">
    <property type="term" value="F:oxidoreductase activity, acting on NAD(P)H"/>
    <property type="evidence" value="ECO:0007669"/>
    <property type="project" value="TreeGrafter"/>
</dbReference>
<evidence type="ECO:0000256" key="2">
    <source>
        <dbReference type="ARBA" id="ARBA00022630"/>
    </source>
</evidence>
<dbReference type="Pfam" id="PF07992">
    <property type="entry name" value="Pyr_redox_2"/>
    <property type="match status" value="1"/>
</dbReference>
<gene>
    <name evidence="7" type="ORF">D0T12_30195</name>
</gene>
<organism evidence="7 8">
    <name type="scientific">Actinomadura spongiicola</name>
    <dbReference type="NCBI Taxonomy" id="2303421"/>
    <lineage>
        <taxon>Bacteria</taxon>
        <taxon>Bacillati</taxon>
        <taxon>Actinomycetota</taxon>
        <taxon>Actinomycetes</taxon>
        <taxon>Streptosporangiales</taxon>
        <taxon>Thermomonosporaceae</taxon>
        <taxon>Actinomadura</taxon>
    </lineage>
</organism>
<dbReference type="Proteomes" id="UP000262882">
    <property type="component" value="Unassembled WGS sequence"/>
</dbReference>
<evidence type="ECO:0000259" key="5">
    <source>
        <dbReference type="Pfam" id="PF07992"/>
    </source>
</evidence>
<dbReference type="Pfam" id="PF14759">
    <property type="entry name" value="Reductase_C"/>
    <property type="match status" value="1"/>
</dbReference>
<feature type="domain" description="Reductase C-terminal" evidence="6">
    <location>
        <begin position="312"/>
        <end position="377"/>
    </location>
</feature>
<sequence length="383" mass="40662">MSGDTPRRVVIVGGGLAGHTAAVTLRAAGYDGGITLLTAEPHPPYDRPPLSKELLAGTVDDTTLPTDLADLDVDLRLRCRALRLRPDAVESTGGAHRHDAVILATGSSPIGLAGASRAVHELRTVEDARRLRAALREADSVAVVGAGWVGNEVATRAAALNLKVTVVDAAPTPLARALPAALGEHLVPWFAAQGIDLRLRTLVDGVDERGVRLTDGGRVDADIVVTGIGARPDTGWLLGSGVPLSPDGAVEADATLRAGPGPVYAAGDIVRWPSRLFGARIRVEHWDHAAASARTAARNLLGHAEPYDPVPYFWSDQLGHRLQYVGHHHGADRLVLRGDPAGEDPWTALWFHGERLRAALAVDDPRGARDARRRIAEPDTRSR</sequence>
<evidence type="ECO:0000256" key="4">
    <source>
        <dbReference type="ARBA" id="ARBA00023002"/>
    </source>
</evidence>
<dbReference type="GO" id="GO:0005737">
    <property type="term" value="C:cytoplasm"/>
    <property type="evidence" value="ECO:0007669"/>
    <property type="project" value="TreeGrafter"/>
</dbReference>
<name>A0A372GA66_9ACTN</name>
<dbReference type="InterPro" id="IPR028202">
    <property type="entry name" value="Reductase_C"/>
</dbReference>
<proteinExistence type="predicted"/>
<keyword evidence="8" id="KW-1185">Reference proteome</keyword>
<feature type="domain" description="FAD/NAD(P)-binding" evidence="5">
    <location>
        <begin position="8"/>
        <end position="292"/>
    </location>
</feature>
<evidence type="ECO:0000259" key="6">
    <source>
        <dbReference type="Pfam" id="PF14759"/>
    </source>
</evidence>
<evidence type="ECO:0000313" key="7">
    <source>
        <dbReference type="EMBL" id="RFS81973.1"/>
    </source>
</evidence>
<comment type="caution">
    <text evidence="7">The sequence shown here is derived from an EMBL/GenBank/DDBJ whole genome shotgun (WGS) entry which is preliminary data.</text>
</comment>
<dbReference type="InterPro" id="IPR016156">
    <property type="entry name" value="FAD/NAD-linked_Rdtase_dimer_sf"/>
</dbReference>
<dbReference type="PRINTS" id="PR00469">
    <property type="entry name" value="PNDRDTASEII"/>
</dbReference>
<dbReference type="InterPro" id="IPR036188">
    <property type="entry name" value="FAD/NAD-bd_sf"/>
</dbReference>
<dbReference type="SUPFAM" id="SSF51905">
    <property type="entry name" value="FAD/NAD(P)-binding domain"/>
    <property type="match status" value="1"/>
</dbReference>
<dbReference type="PANTHER" id="PTHR43557">
    <property type="entry name" value="APOPTOSIS-INDUCING FACTOR 1"/>
    <property type="match status" value="1"/>
</dbReference>
<keyword evidence="4" id="KW-0560">Oxidoreductase</keyword>
<dbReference type="RefSeq" id="WP_117403883.1">
    <property type="nucleotide sequence ID" value="NZ_QVNQ01000011.1"/>
</dbReference>
<reference evidence="7 8" key="1">
    <citation type="submission" date="2018-08" db="EMBL/GenBank/DDBJ databases">
        <title>Actinomadura spongicola sp. nov., isolated from marine sponge Leucetta chagosensis.</title>
        <authorList>
            <person name="Li L."/>
            <person name="Lin H.W."/>
        </authorList>
    </citation>
    <scope>NUCLEOTIDE SEQUENCE [LARGE SCALE GENOMIC DNA]</scope>
    <source>
        <strain evidence="7 8">LHW52907</strain>
    </source>
</reference>
<dbReference type="Gene3D" id="3.50.50.60">
    <property type="entry name" value="FAD/NAD(P)-binding domain"/>
    <property type="match status" value="2"/>
</dbReference>
<protein>
    <submittedName>
        <fullName evidence="7">NAD(P)/FAD-dependent oxidoreductase</fullName>
    </submittedName>
</protein>
<dbReference type="InterPro" id="IPR050446">
    <property type="entry name" value="FAD-oxidoreductase/Apoptosis"/>
</dbReference>
<keyword evidence="3" id="KW-0274">FAD</keyword>
<comment type="cofactor">
    <cofactor evidence="1">
        <name>FAD</name>
        <dbReference type="ChEBI" id="CHEBI:57692"/>
    </cofactor>
</comment>
<dbReference type="OrthoDB" id="1145at2"/>
<evidence type="ECO:0000313" key="8">
    <source>
        <dbReference type="Proteomes" id="UP000262882"/>
    </source>
</evidence>
<dbReference type="Gene3D" id="3.30.390.30">
    <property type="match status" value="1"/>
</dbReference>
<dbReference type="SUPFAM" id="SSF55424">
    <property type="entry name" value="FAD/NAD-linked reductases, dimerisation (C-terminal) domain"/>
    <property type="match status" value="1"/>
</dbReference>
<dbReference type="PRINTS" id="PR00368">
    <property type="entry name" value="FADPNR"/>
</dbReference>